<dbReference type="GO" id="GO:0008270">
    <property type="term" value="F:zinc ion binding"/>
    <property type="evidence" value="ECO:0007669"/>
    <property type="project" value="InterPro"/>
</dbReference>
<dbReference type="PROSITE" id="PS00463">
    <property type="entry name" value="ZN2_CY6_FUNGAL_1"/>
    <property type="match status" value="1"/>
</dbReference>
<dbReference type="AlphaFoldDB" id="A0A1L9RLN2"/>
<protein>
    <recommendedName>
        <fullName evidence="7">Zn(2)-C6 fungal-type domain-containing protein</fullName>
    </recommendedName>
</protein>
<evidence type="ECO:0000313" key="9">
    <source>
        <dbReference type="Proteomes" id="UP000184383"/>
    </source>
</evidence>
<dbReference type="Gene3D" id="4.10.240.10">
    <property type="entry name" value="Zn(2)-C6 fungal-type DNA-binding domain"/>
    <property type="match status" value="1"/>
</dbReference>
<keyword evidence="3" id="KW-0805">Transcription regulation</keyword>
<comment type="subcellular location">
    <subcellularLocation>
        <location evidence="1">Nucleus</location>
    </subcellularLocation>
</comment>
<proteinExistence type="predicted"/>
<dbReference type="InterPro" id="IPR001138">
    <property type="entry name" value="Zn2Cys6_DnaBD"/>
</dbReference>
<feature type="domain" description="Zn(2)-C6 fungal-type" evidence="7">
    <location>
        <begin position="14"/>
        <end position="45"/>
    </location>
</feature>
<dbReference type="OrthoDB" id="4934715at2759"/>
<dbReference type="SUPFAM" id="SSF57701">
    <property type="entry name" value="Zn2/Cys6 DNA-binding domain"/>
    <property type="match status" value="1"/>
</dbReference>
<evidence type="ECO:0000256" key="2">
    <source>
        <dbReference type="ARBA" id="ARBA00022723"/>
    </source>
</evidence>
<dbReference type="GO" id="GO:0000981">
    <property type="term" value="F:DNA-binding transcription factor activity, RNA polymerase II-specific"/>
    <property type="evidence" value="ECO:0007669"/>
    <property type="project" value="InterPro"/>
</dbReference>
<dbReference type="GO" id="GO:0006351">
    <property type="term" value="P:DNA-templated transcription"/>
    <property type="evidence" value="ECO:0007669"/>
    <property type="project" value="InterPro"/>
</dbReference>
<evidence type="ECO:0000256" key="3">
    <source>
        <dbReference type="ARBA" id="ARBA00023015"/>
    </source>
</evidence>
<dbReference type="STRING" id="1073089.A0A1L9RLN2"/>
<keyword evidence="2" id="KW-0479">Metal-binding</keyword>
<dbReference type="EMBL" id="KV878212">
    <property type="protein sequence ID" value="OJJ35832.1"/>
    <property type="molecule type" value="Genomic_DNA"/>
</dbReference>
<organism evidence="8 9">
    <name type="scientific">Aspergillus wentii DTO 134E9</name>
    <dbReference type="NCBI Taxonomy" id="1073089"/>
    <lineage>
        <taxon>Eukaryota</taxon>
        <taxon>Fungi</taxon>
        <taxon>Dikarya</taxon>
        <taxon>Ascomycota</taxon>
        <taxon>Pezizomycotina</taxon>
        <taxon>Eurotiomycetes</taxon>
        <taxon>Eurotiomycetidae</taxon>
        <taxon>Eurotiales</taxon>
        <taxon>Aspergillaceae</taxon>
        <taxon>Aspergillus</taxon>
        <taxon>Aspergillus subgen. Cremei</taxon>
    </lineage>
</organism>
<dbReference type="SMART" id="SM00906">
    <property type="entry name" value="Fungal_trans"/>
    <property type="match status" value="1"/>
</dbReference>
<name>A0A1L9RLN2_ASPWE</name>
<evidence type="ECO:0000256" key="6">
    <source>
        <dbReference type="ARBA" id="ARBA00023242"/>
    </source>
</evidence>
<gene>
    <name evidence="8" type="ORF">ASPWEDRAFT_183842</name>
</gene>
<reference evidence="9" key="1">
    <citation type="journal article" date="2017" name="Genome Biol.">
        <title>Comparative genomics reveals high biological diversity and specific adaptations in the industrially and medically important fungal genus Aspergillus.</title>
        <authorList>
            <person name="de Vries R.P."/>
            <person name="Riley R."/>
            <person name="Wiebenga A."/>
            <person name="Aguilar-Osorio G."/>
            <person name="Amillis S."/>
            <person name="Uchima C.A."/>
            <person name="Anderluh G."/>
            <person name="Asadollahi M."/>
            <person name="Askin M."/>
            <person name="Barry K."/>
            <person name="Battaglia E."/>
            <person name="Bayram O."/>
            <person name="Benocci T."/>
            <person name="Braus-Stromeyer S.A."/>
            <person name="Caldana C."/>
            <person name="Canovas D."/>
            <person name="Cerqueira G.C."/>
            <person name="Chen F."/>
            <person name="Chen W."/>
            <person name="Choi C."/>
            <person name="Clum A."/>
            <person name="Dos Santos R.A."/>
            <person name="Damasio A.R."/>
            <person name="Diallinas G."/>
            <person name="Emri T."/>
            <person name="Fekete E."/>
            <person name="Flipphi M."/>
            <person name="Freyberg S."/>
            <person name="Gallo A."/>
            <person name="Gournas C."/>
            <person name="Habgood R."/>
            <person name="Hainaut M."/>
            <person name="Harispe M.L."/>
            <person name="Henrissat B."/>
            <person name="Hilden K.S."/>
            <person name="Hope R."/>
            <person name="Hossain A."/>
            <person name="Karabika E."/>
            <person name="Karaffa L."/>
            <person name="Karanyi Z."/>
            <person name="Krasevec N."/>
            <person name="Kuo A."/>
            <person name="Kusch H."/>
            <person name="LaButti K."/>
            <person name="Lagendijk E.L."/>
            <person name="Lapidus A."/>
            <person name="Levasseur A."/>
            <person name="Lindquist E."/>
            <person name="Lipzen A."/>
            <person name="Logrieco A.F."/>
            <person name="MacCabe A."/>
            <person name="Maekelae M.R."/>
            <person name="Malavazi I."/>
            <person name="Melin P."/>
            <person name="Meyer V."/>
            <person name="Mielnichuk N."/>
            <person name="Miskei M."/>
            <person name="Molnar A.P."/>
            <person name="Mule G."/>
            <person name="Ngan C.Y."/>
            <person name="Orejas M."/>
            <person name="Orosz E."/>
            <person name="Ouedraogo J.P."/>
            <person name="Overkamp K.M."/>
            <person name="Park H.-S."/>
            <person name="Perrone G."/>
            <person name="Piumi F."/>
            <person name="Punt P.J."/>
            <person name="Ram A.F."/>
            <person name="Ramon A."/>
            <person name="Rauscher S."/>
            <person name="Record E."/>
            <person name="Riano-Pachon D.M."/>
            <person name="Robert V."/>
            <person name="Roehrig J."/>
            <person name="Ruller R."/>
            <person name="Salamov A."/>
            <person name="Salih N.S."/>
            <person name="Samson R.A."/>
            <person name="Sandor E."/>
            <person name="Sanguinetti M."/>
            <person name="Schuetze T."/>
            <person name="Sepcic K."/>
            <person name="Shelest E."/>
            <person name="Sherlock G."/>
            <person name="Sophianopoulou V."/>
            <person name="Squina F.M."/>
            <person name="Sun H."/>
            <person name="Susca A."/>
            <person name="Todd R.B."/>
            <person name="Tsang A."/>
            <person name="Unkles S.E."/>
            <person name="van de Wiele N."/>
            <person name="van Rossen-Uffink D."/>
            <person name="Oliveira J.V."/>
            <person name="Vesth T.C."/>
            <person name="Visser J."/>
            <person name="Yu J.-H."/>
            <person name="Zhou M."/>
            <person name="Andersen M.R."/>
            <person name="Archer D.B."/>
            <person name="Baker S.E."/>
            <person name="Benoit I."/>
            <person name="Brakhage A.A."/>
            <person name="Braus G.H."/>
            <person name="Fischer R."/>
            <person name="Frisvad J.C."/>
            <person name="Goldman G.H."/>
            <person name="Houbraken J."/>
            <person name="Oakley B."/>
            <person name="Pocsi I."/>
            <person name="Scazzocchio C."/>
            <person name="Seiboth B."/>
            <person name="vanKuyk P.A."/>
            <person name="Wortman J."/>
            <person name="Dyer P.S."/>
            <person name="Grigoriev I.V."/>
        </authorList>
    </citation>
    <scope>NUCLEOTIDE SEQUENCE [LARGE SCALE GENOMIC DNA]</scope>
    <source>
        <strain evidence="9">DTO 134E9</strain>
    </source>
</reference>
<dbReference type="Pfam" id="PF04082">
    <property type="entry name" value="Fungal_trans"/>
    <property type="match status" value="1"/>
</dbReference>
<keyword evidence="6" id="KW-0539">Nucleus</keyword>
<dbReference type="GeneID" id="63747843"/>
<evidence type="ECO:0000313" key="8">
    <source>
        <dbReference type="EMBL" id="OJJ35832.1"/>
    </source>
</evidence>
<dbReference type="InterPro" id="IPR036864">
    <property type="entry name" value="Zn2-C6_fun-type_DNA-bd_sf"/>
</dbReference>
<dbReference type="VEuPathDB" id="FungiDB:ASPWEDRAFT_183842"/>
<keyword evidence="5" id="KW-0804">Transcription</keyword>
<keyword evidence="9" id="KW-1185">Reference proteome</keyword>
<dbReference type="RefSeq" id="XP_040689508.1">
    <property type="nucleotide sequence ID" value="XM_040831995.1"/>
</dbReference>
<dbReference type="PANTHER" id="PTHR31001">
    <property type="entry name" value="UNCHARACTERIZED TRANSCRIPTIONAL REGULATORY PROTEIN"/>
    <property type="match status" value="1"/>
</dbReference>
<evidence type="ECO:0000256" key="5">
    <source>
        <dbReference type="ARBA" id="ARBA00023163"/>
    </source>
</evidence>
<dbReference type="Proteomes" id="UP000184383">
    <property type="component" value="Unassembled WGS sequence"/>
</dbReference>
<dbReference type="SMART" id="SM00066">
    <property type="entry name" value="GAL4"/>
    <property type="match status" value="1"/>
</dbReference>
<keyword evidence="4" id="KW-0238">DNA-binding</keyword>
<evidence type="ECO:0000256" key="4">
    <source>
        <dbReference type="ARBA" id="ARBA00023125"/>
    </source>
</evidence>
<evidence type="ECO:0000259" key="7">
    <source>
        <dbReference type="PROSITE" id="PS50048"/>
    </source>
</evidence>
<dbReference type="GO" id="GO:0005634">
    <property type="term" value="C:nucleus"/>
    <property type="evidence" value="ECO:0007669"/>
    <property type="project" value="UniProtKB-SubCell"/>
</dbReference>
<sequence length="633" mass="71754">MPARDKRKPRIRLSCTFCREKKLKCNRQHPCDSCVRRGLGVFCDYISENRSASHVQQRWPSIAVQPAVVQEQNREAEHASPSASLPGKIIPSQDGTRYINSAHWQAILDDINMVERITNDKEPRDERRPDGPLLLFGLTLPVSKVQLLAGLPPRPVMNRLLSRFFNSRESPLVMFHPPTFEKEYIHFLSNPEAVNMAWLAVLFGVLCCSSRFQTGGADDSSLFDNCLFHTAQCLAMANYTTPGRYKVEAMIMYLGLEYLKASDAQVGVSVLTSILTRLAVHMGYHRDSKHYPRISIFDGEMRRRVYLYLVMLDSALSSQAGVPQTVPKSQSDTELPRNLLDEDLHPDMTVLPPSRPETDLTPVAFMLIKKRLLNIATEIADIASSVDGRSYDQVLYLDQRLQEFYHNIPPLLRMRSSVTSIIDPPDVILHRYEHALSFQRERCMLHRRYLSQSRHDAQYAYSRWACLDAAQMILRYQVDLHGESALGEQVRSSGAIFFSSLTTGKYLTAAMIICLELSFRAVEDHAAVQAEDQHILRENLVQSLQTSHGIWMASRGRSEEARKAAETTGFMLGLTRFRAEVQTEDVIPASGMVGQADAYPMGNPVELIPSLELLQGMLNDPSRFDWCLWDTTF</sequence>
<evidence type="ECO:0000256" key="1">
    <source>
        <dbReference type="ARBA" id="ARBA00004123"/>
    </source>
</evidence>
<dbReference type="CDD" id="cd12148">
    <property type="entry name" value="fungal_TF_MHR"/>
    <property type="match status" value="1"/>
</dbReference>
<dbReference type="CDD" id="cd00067">
    <property type="entry name" value="GAL4"/>
    <property type="match status" value="1"/>
</dbReference>
<dbReference type="Pfam" id="PF00172">
    <property type="entry name" value="Zn_clus"/>
    <property type="match status" value="1"/>
</dbReference>
<dbReference type="InterPro" id="IPR050613">
    <property type="entry name" value="Sec_Metabolite_Reg"/>
</dbReference>
<accession>A0A1L9RLN2</accession>
<dbReference type="PANTHER" id="PTHR31001:SF86">
    <property type="entry name" value="ZN(II)2CYS6 TRANSCRIPTION FACTOR (EUROFUNG)"/>
    <property type="match status" value="1"/>
</dbReference>
<dbReference type="InterPro" id="IPR007219">
    <property type="entry name" value="XnlR_reg_dom"/>
</dbReference>
<dbReference type="PROSITE" id="PS50048">
    <property type="entry name" value="ZN2_CY6_FUNGAL_2"/>
    <property type="match status" value="1"/>
</dbReference>
<dbReference type="GO" id="GO:0003677">
    <property type="term" value="F:DNA binding"/>
    <property type="evidence" value="ECO:0007669"/>
    <property type="project" value="UniProtKB-KW"/>
</dbReference>